<dbReference type="SUPFAM" id="SSF53850">
    <property type="entry name" value="Periplasmic binding protein-like II"/>
    <property type="match status" value="1"/>
</dbReference>
<gene>
    <name evidence="2" type="ORF">K040078D81_09920</name>
</gene>
<evidence type="ECO:0000256" key="1">
    <source>
        <dbReference type="SAM" id="SignalP"/>
    </source>
</evidence>
<accession>A0ABQ0B5Z4</accession>
<dbReference type="PANTHER" id="PTHR43649:SF14">
    <property type="entry name" value="BLR3389 PROTEIN"/>
    <property type="match status" value="1"/>
</dbReference>
<comment type="caution">
    <text evidence="2">The sequence shown here is derived from an EMBL/GenBank/DDBJ whole genome shotgun (WGS) entry which is preliminary data.</text>
</comment>
<evidence type="ECO:0000313" key="2">
    <source>
        <dbReference type="EMBL" id="GAA6406875.1"/>
    </source>
</evidence>
<keyword evidence="3" id="KW-1185">Reference proteome</keyword>
<feature type="chain" id="PRO_5045078256" description="Extracellular solute-binding protein" evidence="1">
    <location>
        <begin position="22"/>
        <end position="427"/>
    </location>
</feature>
<feature type="signal peptide" evidence="1">
    <location>
        <begin position="1"/>
        <end position="21"/>
    </location>
</feature>
<sequence>MGKAKKVIVLLGITGMIGTLAGCGGNGAKDSKSEANAGNKDGEGKTEISILVHFDPETDNPAKVDSFQEAADKLGYKINLERVDDATYKTKIRVMLQANELPDLFYTWGGSYSEPFLSANALYPLEDAIQESGYTLYDTYAQADENGHNYVVPTGALESYCLFYNKAVFEEMGKEVPADWEALLDVVDACNAKGIGAMGLGDKDRWEGDLFYNMMVVREDADAFTDAMKDGGTFTSEPFAVAAEKVQTLIEKNAFQSGYMQATPSECVELLKAGKIAMYPTGSWQVSALQSDENLGCAVFPKTGKEDPYLSCCGNAADAGIAVSANSENKEAAAKLAVEYSKILNDHLAESGEQTYFETEIEEAGQTEMMKTYIENFKKLEKTQLWWFTYLDTAIGEPMRDLSQQQFAGEVDADDFLQQLESIIKGG</sequence>
<reference evidence="2 3" key="1">
    <citation type="submission" date="2024-04" db="EMBL/GenBank/DDBJ databases">
        <title>Defined microbial consortia suppress multidrug-resistant proinflammatory Enterobacteriaceae via ecological control.</title>
        <authorList>
            <person name="Furuichi M."/>
            <person name="Kawaguchi T."/>
            <person name="Pust M."/>
            <person name="Yasuma K."/>
            <person name="Plichta D."/>
            <person name="Hasegawa N."/>
            <person name="Ohya T."/>
            <person name="Bhattarai S."/>
            <person name="Sasajima S."/>
            <person name="Aoto Y."/>
            <person name="Tuganbaev T."/>
            <person name="Yaginuma M."/>
            <person name="Ueda M."/>
            <person name="Okahashi N."/>
            <person name="Amafuji K."/>
            <person name="Kiridooshi Y."/>
            <person name="Sugita K."/>
            <person name="Strazar M."/>
            <person name="Skelly A."/>
            <person name="Suda W."/>
            <person name="Hattori M."/>
            <person name="Nakamoto N."/>
            <person name="Caballero S."/>
            <person name="Norman J."/>
            <person name="Olle B."/>
            <person name="Tanoue T."/>
            <person name="Arita M."/>
            <person name="Bucci V."/>
            <person name="Atarashi K."/>
            <person name="Xavier R."/>
            <person name="Honda K."/>
        </authorList>
    </citation>
    <scope>NUCLEOTIDE SEQUENCE [LARGE SCALE GENOMIC DNA]</scope>
    <source>
        <strain evidence="3">k04-0078-D8-1</strain>
    </source>
</reference>
<dbReference type="InterPro" id="IPR006059">
    <property type="entry name" value="SBP"/>
</dbReference>
<dbReference type="InterPro" id="IPR050490">
    <property type="entry name" value="Bact_solute-bd_prot1"/>
</dbReference>
<keyword evidence="1" id="KW-0732">Signal</keyword>
<name>A0ABQ0B5Z4_9FIRM</name>
<organism evidence="2 3">
    <name type="scientific">Blautia hominis</name>
    <dbReference type="NCBI Taxonomy" id="2025493"/>
    <lineage>
        <taxon>Bacteria</taxon>
        <taxon>Bacillati</taxon>
        <taxon>Bacillota</taxon>
        <taxon>Clostridia</taxon>
        <taxon>Lachnospirales</taxon>
        <taxon>Lachnospiraceae</taxon>
        <taxon>Blautia</taxon>
    </lineage>
</organism>
<proteinExistence type="predicted"/>
<dbReference type="Gene3D" id="3.40.190.10">
    <property type="entry name" value="Periplasmic binding protein-like II"/>
    <property type="match status" value="2"/>
</dbReference>
<dbReference type="PANTHER" id="PTHR43649">
    <property type="entry name" value="ARABINOSE-BINDING PROTEIN-RELATED"/>
    <property type="match status" value="1"/>
</dbReference>
<dbReference type="PROSITE" id="PS51257">
    <property type="entry name" value="PROKAR_LIPOPROTEIN"/>
    <property type="match status" value="1"/>
</dbReference>
<dbReference type="EMBL" id="BAABYW010000001">
    <property type="protein sequence ID" value="GAA6406875.1"/>
    <property type="molecule type" value="Genomic_DNA"/>
</dbReference>
<protein>
    <recommendedName>
        <fullName evidence="4">Extracellular solute-binding protein</fullName>
    </recommendedName>
</protein>
<dbReference type="Proteomes" id="UP001600943">
    <property type="component" value="Unassembled WGS sequence"/>
</dbReference>
<dbReference type="Pfam" id="PF13416">
    <property type="entry name" value="SBP_bac_8"/>
    <property type="match status" value="1"/>
</dbReference>
<evidence type="ECO:0000313" key="3">
    <source>
        <dbReference type="Proteomes" id="UP001600943"/>
    </source>
</evidence>
<dbReference type="RefSeq" id="WP_390403822.1">
    <property type="nucleotide sequence ID" value="NZ_BAABYW010000001.1"/>
</dbReference>
<evidence type="ECO:0008006" key="4">
    <source>
        <dbReference type="Google" id="ProtNLM"/>
    </source>
</evidence>